<dbReference type="Pfam" id="PF00892">
    <property type="entry name" value="EamA"/>
    <property type="match status" value="2"/>
</dbReference>
<name>A0A1T2WZ03_9BACL</name>
<evidence type="ECO:0000256" key="2">
    <source>
        <dbReference type="ARBA" id="ARBA00007362"/>
    </source>
</evidence>
<dbReference type="STRING" id="1324314.BVG16_32050"/>
<organism evidence="8 9">
    <name type="scientific">Paenibacillus selenitireducens</name>
    <dbReference type="NCBI Taxonomy" id="1324314"/>
    <lineage>
        <taxon>Bacteria</taxon>
        <taxon>Bacillati</taxon>
        <taxon>Bacillota</taxon>
        <taxon>Bacilli</taxon>
        <taxon>Bacillales</taxon>
        <taxon>Paenibacillaceae</taxon>
        <taxon>Paenibacillus</taxon>
    </lineage>
</organism>
<evidence type="ECO:0000256" key="6">
    <source>
        <dbReference type="SAM" id="Phobius"/>
    </source>
</evidence>
<feature type="transmembrane region" description="Helical" evidence="6">
    <location>
        <begin position="282"/>
        <end position="299"/>
    </location>
</feature>
<evidence type="ECO:0000256" key="4">
    <source>
        <dbReference type="ARBA" id="ARBA00022989"/>
    </source>
</evidence>
<dbReference type="GO" id="GO:0016020">
    <property type="term" value="C:membrane"/>
    <property type="evidence" value="ECO:0007669"/>
    <property type="project" value="UniProtKB-SubCell"/>
</dbReference>
<dbReference type="SUPFAM" id="SSF103481">
    <property type="entry name" value="Multidrug resistance efflux transporter EmrE"/>
    <property type="match status" value="2"/>
</dbReference>
<accession>A0A1T2WZ03</accession>
<feature type="transmembrane region" description="Helical" evidence="6">
    <location>
        <begin position="224"/>
        <end position="245"/>
    </location>
</feature>
<comment type="subcellular location">
    <subcellularLocation>
        <location evidence="1">Endomembrane system</location>
        <topology evidence="1">Multi-pass membrane protein</topology>
    </subcellularLocation>
</comment>
<feature type="transmembrane region" description="Helical" evidence="6">
    <location>
        <begin position="133"/>
        <end position="153"/>
    </location>
</feature>
<keyword evidence="5 6" id="KW-0472">Membrane</keyword>
<dbReference type="AlphaFoldDB" id="A0A1T2WZ03"/>
<feature type="transmembrane region" description="Helical" evidence="6">
    <location>
        <begin position="107"/>
        <end position="126"/>
    </location>
</feature>
<dbReference type="Proteomes" id="UP000190188">
    <property type="component" value="Unassembled WGS sequence"/>
</dbReference>
<evidence type="ECO:0000256" key="1">
    <source>
        <dbReference type="ARBA" id="ARBA00004127"/>
    </source>
</evidence>
<keyword evidence="3 6" id="KW-0812">Transmembrane</keyword>
<evidence type="ECO:0000313" key="8">
    <source>
        <dbReference type="EMBL" id="OPA72801.1"/>
    </source>
</evidence>
<comment type="caution">
    <text evidence="8">The sequence shown here is derived from an EMBL/GenBank/DDBJ whole genome shotgun (WGS) entry which is preliminary data.</text>
</comment>
<keyword evidence="4 6" id="KW-1133">Transmembrane helix</keyword>
<evidence type="ECO:0000256" key="3">
    <source>
        <dbReference type="ARBA" id="ARBA00022692"/>
    </source>
</evidence>
<feature type="transmembrane region" description="Helical" evidence="6">
    <location>
        <begin position="192"/>
        <end position="212"/>
    </location>
</feature>
<dbReference type="PANTHER" id="PTHR32322">
    <property type="entry name" value="INNER MEMBRANE TRANSPORTER"/>
    <property type="match status" value="1"/>
</dbReference>
<dbReference type="InterPro" id="IPR000620">
    <property type="entry name" value="EamA_dom"/>
</dbReference>
<feature type="transmembrane region" description="Helical" evidence="6">
    <location>
        <begin position="43"/>
        <end position="63"/>
    </location>
</feature>
<keyword evidence="9" id="KW-1185">Reference proteome</keyword>
<reference evidence="8 9" key="1">
    <citation type="submission" date="2017-01" db="EMBL/GenBank/DDBJ databases">
        <title>Genome analysis of Paenibacillus selenitrireducens ES3-24.</title>
        <authorList>
            <person name="Xu D."/>
            <person name="Yao R."/>
            <person name="Zheng S."/>
        </authorList>
    </citation>
    <scope>NUCLEOTIDE SEQUENCE [LARGE SCALE GENOMIC DNA]</scope>
    <source>
        <strain evidence="8 9">ES3-24</strain>
    </source>
</reference>
<feature type="transmembrane region" description="Helical" evidence="6">
    <location>
        <begin position="75"/>
        <end position="95"/>
    </location>
</feature>
<feature type="transmembrane region" description="Helical" evidence="6">
    <location>
        <begin position="159"/>
        <end position="180"/>
    </location>
</feature>
<feature type="domain" description="EamA" evidence="7">
    <location>
        <begin position="15"/>
        <end position="148"/>
    </location>
</feature>
<protein>
    <submittedName>
        <fullName evidence="8">EamA family transporter</fullName>
    </submittedName>
</protein>
<dbReference type="InterPro" id="IPR037185">
    <property type="entry name" value="EmrE-like"/>
</dbReference>
<evidence type="ECO:0000313" key="9">
    <source>
        <dbReference type="Proteomes" id="UP000190188"/>
    </source>
</evidence>
<dbReference type="InterPro" id="IPR050638">
    <property type="entry name" value="AA-Vitamin_Transporters"/>
</dbReference>
<sequence length="310" mass="33404">MKKMESKHRDQSKSIYFLMLLVPLFWGGAFVTAKHVITEIPPLVAGTLRFGITGIILAIIVLIQKEWHWKEIKKHWKGLLFIGFIGVFGYNALFFTALKYTSATNGALIIAAMPVFTMVGSVLFCKGNWNNKFGIGLSLSLMGVIIVIVKGSLSALSSLSFNLGDLLFVAALLCGVIYALTGKSIIQGVPVMLSNTIMMLSGAIFLAISTVFEGGWDKVSNMSAQSWIEMAYMVVCGTLIGYVIFNKGVELLGGSKASMYLNLTPIVATLLAVIAYGSSITLTQIVGMVMVLIGVYVATSKTSGRKSSVN</sequence>
<comment type="similarity">
    <text evidence="2">Belongs to the EamA transporter family.</text>
</comment>
<evidence type="ECO:0000256" key="5">
    <source>
        <dbReference type="ARBA" id="ARBA00023136"/>
    </source>
</evidence>
<gene>
    <name evidence="8" type="ORF">BVG16_32050</name>
</gene>
<feature type="domain" description="EamA" evidence="7">
    <location>
        <begin position="163"/>
        <end position="298"/>
    </location>
</feature>
<feature type="transmembrane region" description="Helical" evidence="6">
    <location>
        <begin position="257"/>
        <end position="276"/>
    </location>
</feature>
<evidence type="ECO:0000259" key="7">
    <source>
        <dbReference type="Pfam" id="PF00892"/>
    </source>
</evidence>
<proteinExistence type="inferred from homology"/>
<dbReference type="PANTHER" id="PTHR32322:SF2">
    <property type="entry name" value="EAMA DOMAIN-CONTAINING PROTEIN"/>
    <property type="match status" value="1"/>
</dbReference>
<dbReference type="EMBL" id="MSZX01000032">
    <property type="protein sequence ID" value="OPA72801.1"/>
    <property type="molecule type" value="Genomic_DNA"/>
</dbReference>